<evidence type="ECO:0000256" key="1">
    <source>
        <dbReference type="ARBA" id="ARBA00006738"/>
    </source>
</evidence>
<evidence type="ECO:0000313" key="5">
    <source>
        <dbReference type="Proteomes" id="UP001596113"/>
    </source>
</evidence>
<proteinExistence type="inferred from homology"/>
<keyword evidence="5" id="KW-1185">Reference proteome</keyword>
<feature type="region of interest" description="Disordered" evidence="3">
    <location>
        <begin position="1"/>
        <end position="27"/>
    </location>
</feature>
<evidence type="ECO:0000256" key="3">
    <source>
        <dbReference type="SAM" id="MobiDB-lite"/>
    </source>
</evidence>
<feature type="compositionally biased region" description="Polar residues" evidence="3">
    <location>
        <begin position="1"/>
        <end position="11"/>
    </location>
</feature>
<dbReference type="Pfam" id="PF02021">
    <property type="entry name" value="UPF0102"/>
    <property type="match status" value="1"/>
</dbReference>
<dbReference type="HAMAP" id="MF_00048">
    <property type="entry name" value="UPF0102"/>
    <property type="match status" value="1"/>
</dbReference>
<dbReference type="NCBIfam" id="TIGR00252">
    <property type="entry name" value="YraN family protein"/>
    <property type="match status" value="1"/>
</dbReference>
<dbReference type="InterPro" id="IPR011335">
    <property type="entry name" value="Restrct_endonuc-II-like"/>
</dbReference>
<dbReference type="NCBIfam" id="NF009150">
    <property type="entry name" value="PRK12497.1-3"/>
    <property type="match status" value="1"/>
</dbReference>
<accession>A0ABW0HKZ2</accession>
<evidence type="ECO:0000256" key="2">
    <source>
        <dbReference type="HAMAP-Rule" id="MF_00048"/>
    </source>
</evidence>
<protein>
    <recommendedName>
        <fullName evidence="2">UPF0102 protein ACFPOF_04150</fullName>
    </recommendedName>
</protein>
<sequence>MYTLNNGNPPNDESRSRKVDQRAANGRAGEDAAVESLVAKGYTIVDRNWRCRSGEIDLVALDGATLVFVEVRSRTNPTRFGTAVESVTLRKRRQVRELAAVYLKSRPDLPRAARFDVVAVTFERDRTIRELRHLEAAF</sequence>
<comment type="caution">
    <text evidence="4">The sequence shown here is derived from an EMBL/GenBank/DDBJ whole genome shotgun (WGS) entry which is preliminary data.</text>
</comment>
<dbReference type="CDD" id="cd20736">
    <property type="entry name" value="PoNe_Nuclease"/>
    <property type="match status" value="1"/>
</dbReference>
<dbReference type="Gene3D" id="3.40.1350.10">
    <property type="match status" value="1"/>
</dbReference>
<comment type="similarity">
    <text evidence="1 2">Belongs to the UPF0102 family.</text>
</comment>
<dbReference type="InterPro" id="IPR011856">
    <property type="entry name" value="tRNA_endonuc-like_dom_sf"/>
</dbReference>
<name>A0ABW0HKZ2_9BACL</name>
<dbReference type="SUPFAM" id="SSF52980">
    <property type="entry name" value="Restriction endonuclease-like"/>
    <property type="match status" value="1"/>
</dbReference>
<organism evidence="4 5">
    <name type="scientific">Cohnella soli</name>
    <dbReference type="NCBI Taxonomy" id="425005"/>
    <lineage>
        <taxon>Bacteria</taxon>
        <taxon>Bacillati</taxon>
        <taxon>Bacillota</taxon>
        <taxon>Bacilli</taxon>
        <taxon>Bacillales</taxon>
        <taxon>Paenibacillaceae</taxon>
        <taxon>Cohnella</taxon>
    </lineage>
</organism>
<dbReference type="Proteomes" id="UP001596113">
    <property type="component" value="Unassembled WGS sequence"/>
</dbReference>
<evidence type="ECO:0000313" key="4">
    <source>
        <dbReference type="EMBL" id="MFC5401919.1"/>
    </source>
</evidence>
<feature type="compositionally biased region" description="Basic and acidic residues" evidence="3">
    <location>
        <begin position="12"/>
        <end position="21"/>
    </location>
</feature>
<dbReference type="PANTHER" id="PTHR34039:SF1">
    <property type="entry name" value="UPF0102 PROTEIN YRAN"/>
    <property type="match status" value="1"/>
</dbReference>
<reference evidence="5" key="1">
    <citation type="journal article" date="2019" name="Int. J. Syst. Evol. Microbiol.">
        <title>The Global Catalogue of Microorganisms (GCM) 10K type strain sequencing project: providing services to taxonomists for standard genome sequencing and annotation.</title>
        <authorList>
            <consortium name="The Broad Institute Genomics Platform"/>
            <consortium name="The Broad Institute Genome Sequencing Center for Infectious Disease"/>
            <person name="Wu L."/>
            <person name="Ma J."/>
        </authorList>
    </citation>
    <scope>NUCLEOTIDE SEQUENCE [LARGE SCALE GENOMIC DNA]</scope>
    <source>
        <strain evidence="5">CGMCC 1.18575</strain>
    </source>
</reference>
<gene>
    <name evidence="4" type="ORF">ACFPOF_04150</name>
</gene>
<dbReference type="PANTHER" id="PTHR34039">
    <property type="entry name" value="UPF0102 PROTEIN YRAN"/>
    <property type="match status" value="1"/>
</dbReference>
<dbReference type="EMBL" id="JBHSMI010000008">
    <property type="protein sequence ID" value="MFC5401919.1"/>
    <property type="molecule type" value="Genomic_DNA"/>
</dbReference>
<dbReference type="RefSeq" id="WP_378130082.1">
    <property type="nucleotide sequence ID" value="NZ_JBHSMI010000008.1"/>
</dbReference>
<dbReference type="InterPro" id="IPR003509">
    <property type="entry name" value="UPF0102_YraN-like"/>
</dbReference>
<dbReference type="NCBIfam" id="NF009154">
    <property type="entry name" value="PRK12497.3-3"/>
    <property type="match status" value="1"/>
</dbReference>